<evidence type="ECO:0000259" key="3">
    <source>
        <dbReference type="Pfam" id="PF05170"/>
    </source>
</evidence>
<comment type="caution">
    <text evidence="4">The sequence shown here is derived from an EMBL/GenBank/DDBJ whole genome shotgun (WGS) entry which is preliminary data.</text>
</comment>
<feature type="chain" id="PRO_5047228071" evidence="2">
    <location>
        <begin position="22"/>
        <end position="647"/>
    </location>
</feature>
<evidence type="ECO:0000256" key="2">
    <source>
        <dbReference type="SAM" id="SignalP"/>
    </source>
</evidence>
<dbReference type="Pfam" id="PF05170">
    <property type="entry name" value="AsmA"/>
    <property type="match status" value="1"/>
</dbReference>
<dbReference type="InterPro" id="IPR007844">
    <property type="entry name" value="AsmA"/>
</dbReference>
<proteinExistence type="predicted"/>
<sequence length="647" mass="68019">MTKNTALAVTAVALAAMAAVAALDHAGWPGLAPRLAERGGPGLRMDPDTRLHLIWRPRLEAAQLRVVSAQGDTLADAHQVLLAWRWGDIWAWHRGAPLRLRQVQAESLALAWRRDADGRTPWPLRPGGSAQQPAALPQIDQLVIRNGSAQLDDAPLQLQGDARFSTAADGLWKADVQGQLRGQRLTLSAEAGAGMALLSPPDGSAPPATMRVALSQGPERLTFNGTAASLLDARALDGQLQLRGRSLAAAGRPFGITLPSTPAFDLAGRLRHASGLWQLDDVKARIGNSRLGGHYAFDTRPRRPVLTGTLSGGPLRLADLGPAVGADAPPSRPGRVLPDRPLDLPALHQMNARVDVALTQLDLGTQNLEPLAPVKAQLVLQDGVLTLSRLDAGVAGGQLTGSAGLDTRPVPPVWQASLDVHNLAIERWLAPDAKPLTRHAVTGKLKAQLDVTGRGHSTAELLASLSGPLQMRLESGSVSHLLTEAAGLDVAQGLGLLIKGDSNLPLNCARLDGRFDTGVLRPRTAIVDNRDSRLDVDGRVSLASETLDLRVVARPKDFSPLTLRAPVRVQGTLADPRVALEGRQLGGRAVAALALGALAPPAALLAFVDPGEKLPPVDCSLAPREAAQAPKANKSAPPVPGKDNSRG</sequence>
<feature type="region of interest" description="Disordered" evidence="1">
    <location>
        <begin position="617"/>
        <end position="647"/>
    </location>
</feature>
<evidence type="ECO:0000313" key="4">
    <source>
        <dbReference type="EMBL" id="MFG6460055.1"/>
    </source>
</evidence>
<keyword evidence="5" id="KW-1185">Reference proteome</keyword>
<dbReference type="Proteomes" id="UP001606302">
    <property type="component" value="Unassembled WGS sequence"/>
</dbReference>
<dbReference type="PANTHER" id="PTHR30441">
    <property type="entry name" value="DUF748 DOMAIN-CONTAINING PROTEIN"/>
    <property type="match status" value="1"/>
</dbReference>
<feature type="domain" description="AsmA" evidence="3">
    <location>
        <begin position="210"/>
        <end position="523"/>
    </location>
</feature>
<gene>
    <name evidence="4" type="ORF">ACG04Q_00645</name>
</gene>
<accession>A0ABW7GDM3</accession>
<dbReference type="InterPro" id="IPR052894">
    <property type="entry name" value="AsmA-related"/>
</dbReference>
<protein>
    <submittedName>
        <fullName evidence="4">AsmA family protein</fullName>
    </submittedName>
</protein>
<evidence type="ECO:0000256" key="1">
    <source>
        <dbReference type="SAM" id="MobiDB-lite"/>
    </source>
</evidence>
<organism evidence="4 5">
    <name type="scientific">Pelomonas lactea</name>
    <dbReference type="NCBI Taxonomy" id="3299030"/>
    <lineage>
        <taxon>Bacteria</taxon>
        <taxon>Pseudomonadati</taxon>
        <taxon>Pseudomonadota</taxon>
        <taxon>Betaproteobacteria</taxon>
        <taxon>Burkholderiales</taxon>
        <taxon>Sphaerotilaceae</taxon>
        <taxon>Roseateles</taxon>
    </lineage>
</organism>
<name>A0ABW7GDM3_9BURK</name>
<feature type="signal peptide" evidence="2">
    <location>
        <begin position="1"/>
        <end position="21"/>
    </location>
</feature>
<keyword evidence="2" id="KW-0732">Signal</keyword>
<dbReference type="PANTHER" id="PTHR30441:SF9">
    <property type="entry name" value="ASMA FAMILY PROTEIN YHJG"/>
    <property type="match status" value="1"/>
</dbReference>
<dbReference type="EMBL" id="JBIGHX010000001">
    <property type="protein sequence ID" value="MFG6460055.1"/>
    <property type="molecule type" value="Genomic_DNA"/>
</dbReference>
<dbReference type="RefSeq" id="WP_394508854.1">
    <property type="nucleotide sequence ID" value="NZ_JBIGHX010000001.1"/>
</dbReference>
<evidence type="ECO:0000313" key="5">
    <source>
        <dbReference type="Proteomes" id="UP001606302"/>
    </source>
</evidence>
<reference evidence="4 5" key="1">
    <citation type="submission" date="2024-08" db="EMBL/GenBank/DDBJ databases">
        <authorList>
            <person name="Lu H."/>
        </authorList>
    </citation>
    <scope>NUCLEOTIDE SEQUENCE [LARGE SCALE GENOMIC DNA]</scope>
    <source>
        <strain evidence="4 5">DXS20W</strain>
    </source>
</reference>